<keyword evidence="6" id="KW-0865">Zymogen</keyword>
<evidence type="ECO:0000256" key="5">
    <source>
        <dbReference type="ARBA" id="ARBA00022801"/>
    </source>
</evidence>
<evidence type="ECO:0000256" key="9">
    <source>
        <dbReference type="RuleBase" id="RU000454"/>
    </source>
</evidence>
<dbReference type="PANTHER" id="PTHR47966:SF1">
    <property type="entry name" value="ASPARTYL PROTEINASE"/>
    <property type="match status" value="1"/>
</dbReference>
<dbReference type="Pfam" id="PF00026">
    <property type="entry name" value="Asp"/>
    <property type="match status" value="2"/>
</dbReference>
<keyword evidence="7" id="KW-1015">Disulfide bond</keyword>
<accession>A0A8H7RT42</accession>
<dbReference type="InterPro" id="IPR021109">
    <property type="entry name" value="Peptidase_aspartic_dom_sf"/>
</dbReference>
<evidence type="ECO:0000313" key="14">
    <source>
        <dbReference type="Proteomes" id="UP000646827"/>
    </source>
</evidence>
<evidence type="ECO:0000256" key="6">
    <source>
        <dbReference type="ARBA" id="ARBA00023145"/>
    </source>
</evidence>
<dbReference type="PANTHER" id="PTHR47966">
    <property type="entry name" value="BETA-SITE APP-CLEAVING ENZYME, ISOFORM A-RELATED"/>
    <property type="match status" value="1"/>
</dbReference>
<dbReference type="InterPro" id="IPR001969">
    <property type="entry name" value="Aspartic_peptidase_AS"/>
</dbReference>
<evidence type="ECO:0000256" key="7">
    <source>
        <dbReference type="ARBA" id="ARBA00023157"/>
    </source>
</evidence>
<evidence type="ECO:0000256" key="11">
    <source>
        <dbReference type="SAM" id="SignalP"/>
    </source>
</evidence>
<keyword evidence="5 9" id="KW-0378">Hydrolase</keyword>
<dbReference type="Proteomes" id="UP000646827">
    <property type="component" value="Unassembled WGS sequence"/>
</dbReference>
<protein>
    <recommendedName>
        <fullName evidence="12">Peptidase A1 domain-containing protein</fullName>
    </recommendedName>
</protein>
<dbReference type="GO" id="GO:0004190">
    <property type="term" value="F:aspartic-type endopeptidase activity"/>
    <property type="evidence" value="ECO:0007669"/>
    <property type="project" value="UniProtKB-KW"/>
</dbReference>
<evidence type="ECO:0000256" key="3">
    <source>
        <dbReference type="ARBA" id="ARBA00022729"/>
    </source>
</evidence>
<dbReference type="OrthoDB" id="15189at2759"/>
<dbReference type="Gene3D" id="2.40.70.10">
    <property type="entry name" value="Acid Proteases"/>
    <property type="match status" value="2"/>
</dbReference>
<dbReference type="InterPro" id="IPR034164">
    <property type="entry name" value="Pepsin-like_dom"/>
</dbReference>
<keyword evidence="3 11" id="KW-0732">Signal</keyword>
<dbReference type="PRINTS" id="PR00792">
    <property type="entry name" value="PEPSIN"/>
</dbReference>
<evidence type="ECO:0000256" key="8">
    <source>
        <dbReference type="PIRSR" id="PIRSR601461-1"/>
    </source>
</evidence>
<dbReference type="PROSITE" id="PS00141">
    <property type="entry name" value="ASP_PROTEASE"/>
    <property type="match status" value="2"/>
</dbReference>
<evidence type="ECO:0000259" key="12">
    <source>
        <dbReference type="PROSITE" id="PS51767"/>
    </source>
</evidence>
<evidence type="ECO:0000256" key="10">
    <source>
        <dbReference type="SAM" id="MobiDB-lite"/>
    </source>
</evidence>
<feature type="region of interest" description="Disordered" evidence="10">
    <location>
        <begin position="149"/>
        <end position="190"/>
    </location>
</feature>
<dbReference type="CDD" id="cd05471">
    <property type="entry name" value="pepsin_like"/>
    <property type="match status" value="1"/>
</dbReference>
<dbReference type="PROSITE" id="PS51767">
    <property type="entry name" value="PEPTIDASE_A1"/>
    <property type="match status" value="1"/>
</dbReference>
<evidence type="ECO:0000313" key="13">
    <source>
        <dbReference type="EMBL" id="KAG2216195.1"/>
    </source>
</evidence>
<keyword evidence="14" id="KW-1185">Reference proteome</keyword>
<feature type="chain" id="PRO_5034332303" description="Peptidase A1 domain-containing protein" evidence="11">
    <location>
        <begin position="28"/>
        <end position="472"/>
    </location>
</feature>
<dbReference type="EMBL" id="JAEPRB010000441">
    <property type="protein sequence ID" value="KAG2216195.1"/>
    <property type="molecule type" value="Genomic_DNA"/>
</dbReference>
<gene>
    <name evidence="13" type="ORF">INT45_005153</name>
</gene>
<dbReference type="InterPro" id="IPR033121">
    <property type="entry name" value="PEPTIDASE_A1"/>
</dbReference>
<keyword evidence="4 9" id="KW-0064">Aspartyl protease</keyword>
<organism evidence="13 14">
    <name type="scientific">Circinella minor</name>
    <dbReference type="NCBI Taxonomy" id="1195481"/>
    <lineage>
        <taxon>Eukaryota</taxon>
        <taxon>Fungi</taxon>
        <taxon>Fungi incertae sedis</taxon>
        <taxon>Mucoromycota</taxon>
        <taxon>Mucoromycotina</taxon>
        <taxon>Mucoromycetes</taxon>
        <taxon>Mucorales</taxon>
        <taxon>Lichtheimiaceae</taxon>
        <taxon>Circinella</taxon>
    </lineage>
</organism>
<feature type="active site" evidence="8">
    <location>
        <position position="120"/>
    </location>
</feature>
<evidence type="ECO:0000256" key="2">
    <source>
        <dbReference type="ARBA" id="ARBA00022670"/>
    </source>
</evidence>
<comment type="similarity">
    <text evidence="1 9">Belongs to the peptidase A1 family.</text>
</comment>
<dbReference type="InterPro" id="IPR001461">
    <property type="entry name" value="Aspartic_peptidase_A1"/>
</dbReference>
<dbReference type="AlphaFoldDB" id="A0A8H7RT42"/>
<dbReference type="SUPFAM" id="SSF50630">
    <property type="entry name" value="Acid proteases"/>
    <property type="match status" value="1"/>
</dbReference>
<sequence>MITKLFLFVGCIITAIGLFLLPAVVQAVPIQSITPVHSTIRVPLRKKTRILSTPERHYRVLAKYTGSNTTSPSITKTNSTTKGIKNPRGAVHLKSVNVDVEYVGLLQIGTPPQSFNVDFDTGSSDIWVPSQRCQRCGDHPFFSEFNSSTFTLAPENNETTTTSSPTTSPMNSMKEESSNPNGNTTLNNRTDTWTLQYGDGSAVQGTKGYDDLTVGNLTAKHQLFGLADKVSAQFATDPELDGIFGLGFAKLSLMGSKRSFVENLKYQGVIKNAVASFHLGQSDQGGQLLIGATDPSLYQGNFTYLNVTNDRYWEVPFNGIKIGNRTIMSGVGGGPSIGSNTSTTAIIDTGTTLIVVPPSMSQAIHMAIPGAEYNKSFGWQVPCEQNMQRNNHSKTSNTLQNNDVIFRLGDYEFPVPHKDLIREKSNPENKTLCYSGIADAPIPMVIMGDTFLRNYYSVFDYDNKRVGFAKSK</sequence>
<feature type="signal peptide" evidence="11">
    <location>
        <begin position="1"/>
        <end position="27"/>
    </location>
</feature>
<dbReference type="GO" id="GO:0006508">
    <property type="term" value="P:proteolysis"/>
    <property type="evidence" value="ECO:0007669"/>
    <property type="project" value="UniProtKB-KW"/>
</dbReference>
<feature type="compositionally biased region" description="Low complexity" evidence="10">
    <location>
        <begin position="154"/>
        <end position="172"/>
    </location>
</feature>
<comment type="caution">
    <text evidence="13">The sequence shown here is derived from an EMBL/GenBank/DDBJ whole genome shotgun (WGS) entry which is preliminary data.</text>
</comment>
<name>A0A8H7RT42_9FUNG</name>
<reference evidence="13 14" key="1">
    <citation type="submission" date="2020-12" db="EMBL/GenBank/DDBJ databases">
        <title>Metabolic potential, ecology and presence of endohyphal bacteria is reflected in genomic diversity of Mucoromycotina.</title>
        <authorList>
            <person name="Muszewska A."/>
            <person name="Okrasinska A."/>
            <person name="Steczkiewicz K."/>
            <person name="Drgas O."/>
            <person name="Orlowska M."/>
            <person name="Perlinska-Lenart U."/>
            <person name="Aleksandrzak-Piekarczyk T."/>
            <person name="Szatraj K."/>
            <person name="Zielenkiewicz U."/>
            <person name="Pilsyk S."/>
            <person name="Malc E."/>
            <person name="Mieczkowski P."/>
            <person name="Kruszewska J.S."/>
            <person name="Biernat P."/>
            <person name="Pawlowska J."/>
        </authorList>
    </citation>
    <scope>NUCLEOTIDE SEQUENCE [LARGE SCALE GENOMIC DNA]</scope>
    <source>
        <strain evidence="13 14">CBS 142.35</strain>
    </source>
</reference>
<evidence type="ECO:0000256" key="4">
    <source>
        <dbReference type="ARBA" id="ARBA00022750"/>
    </source>
</evidence>
<keyword evidence="2 9" id="KW-0645">Protease</keyword>
<feature type="compositionally biased region" description="Polar residues" evidence="10">
    <location>
        <begin position="178"/>
        <end position="190"/>
    </location>
</feature>
<feature type="active site" evidence="8">
    <location>
        <position position="348"/>
    </location>
</feature>
<proteinExistence type="inferred from homology"/>
<evidence type="ECO:0000256" key="1">
    <source>
        <dbReference type="ARBA" id="ARBA00007447"/>
    </source>
</evidence>
<feature type="domain" description="Peptidase A1" evidence="12">
    <location>
        <begin position="102"/>
        <end position="469"/>
    </location>
</feature>